<feature type="compositionally biased region" description="Polar residues" evidence="1">
    <location>
        <begin position="69"/>
        <end position="102"/>
    </location>
</feature>
<reference evidence="3" key="4">
    <citation type="journal article" date="2015" name="G3 (Bethesda)">
        <title>Genome sequences of three phytopathogenic species of the Magnaporthaceae family of fungi.</title>
        <authorList>
            <person name="Okagaki L.H."/>
            <person name="Nunes C.C."/>
            <person name="Sailsbery J."/>
            <person name="Clay B."/>
            <person name="Brown D."/>
            <person name="John T."/>
            <person name="Oh Y."/>
            <person name="Young N."/>
            <person name="Fitzgerald M."/>
            <person name="Haas B.J."/>
            <person name="Zeng Q."/>
            <person name="Young S."/>
            <person name="Adiconis X."/>
            <person name="Fan L."/>
            <person name="Levin J.Z."/>
            <person name="Mitchell T.K."/>
            <person name="Okubara P.A."/>
            <person name="Farman M.L."/>
            <person name="Kohn L.M."/>
            <person name="Birren B."/>
            <person name="Ma L.-J."/>
            <person name="Dean R.A."/>
        </authorList>
    </citation>
    <scope>NUCLEOTIDE SEQUENCE</scope>
    <source>
        <strain evidence="3">ATCC 64411 / 73-15</strain>
    </source>
</reference>
<accession>A0A0C4E192</accession>
<protein>
    <submittedName>
        <fullName evidence="2 3">Uncharacterized protein</fullName>
    </submittedName>
</protein>
<feature type="compositionally biased region" description="Acidic residues" evidence="1">
    <location>
        <begin position="243"/>
        <end position="261"/>
    </location>
</feature>
<feature type="region of interest" description="Disordered" evidence="1">
    <location>
        <begin position="67"/>
        <end position="120"/>
    </location>
</feature>
<evidence type="ECO:0000313" key="3">
    <source>
        <dbReference type="EnsemblFungi" id="MAPG_06146T0"/>
    </source>
</evidence>
<sequence>MFAQQHQRQPQRDKATMLGRFAAETSSGGVRAPTSLSGVLRLKESGGGAYERAHLSVSAAEARFAALGSETSRSSTPVTDASTYKTPSSVSSWGTTAGSQEAESGECSYPGEDEKRSRDRKWDEEYVSATCLCFPFQPCAPRYGLLCHSSPLPLPRRGSEAVALAKSLRLTKMPRSRSLPVRSRRPSEESPMYPAIFGQPNSSSSNKSDCGSASSKKSGDDAGPGGSASPWQKSDVSDTESCMADEEDRENDDEDECCEEDDSLDAAVIAAVDGDLALAAYLIPLLHRSFSSAQQQQQQQQFPPHPLGMQAGGGPFIAMPMGRQPSQFNGNMGRQPNQFNGAMGGPGSGGGGGAGTVPLGNFNGAMHAGGADDLNPCFLVMQPSFWAPTNMPVQFHGLPSFNPAGAAQMSSSEYYNTGTEDGFGQSGAETDFGI</sequence>
<feature type="region of interest" description="Disordered" evidence="1">
    <location>
        <begin position="173"/>
        <end position="261"/>
    </location>
</feature>
<dbReference type="eggNOG" id="ENOG502SXWK">
    <property type="taxonomic scope" value="Eukaryota"/>
</dbReference>
<dbReference type="AlphaFoldDB" id="A0A0C4E192"/>
<evidence type="ECO:0000313" key="2">
    <source>
        <dbReference type="EMBL" id="KLU87142.1"/>
    </source>
</evidence>
<dbReference type="OrthoDB" id="3564303at2759"/>
<reference evidence="2" key="3">
    <citation type="submission" date="2011-03" db="EMBL/GenBank/DDBJ databases">
        <title>Annotation of Magnaporthe poae ATCC 64411.</title>
        <authorList>
            <person name="Ma L.-J."/>
            <person name="Dead R."/>
            <person name="Young S.K."/>
            <person name="Zeng Q."/>
            <person name="Gargeya S."/>
            <person name="Fitzgerald M."/>
            <person name="Haas B."/>
            <person name="Abouelleil A."/>
            <person name="Alvarado L."/>
            <person name="Arachchi H.M."/>
            <person name="Berlin A."/>
            <person name="Brown A."/>
            <person name="Chapman S.B."/>
            <person name="Chen Z."/>
            <person name="Dunbar C."/>
            <person name="Freedman E."/>
            <person name="Gearin G."/>
            <person name="Gellesch M."/>
            <person name="Goldberg J."/>
            <person name="Griggs A."/>
            <person name="Gujja S."/>
            <person name="Heiman D."/>
            <person name="Howarth C."/>
            <person name="Larson L."/>
            <person name="Lui A."/>
            <person name="MacDonald P.J.P."/>
            <person name="Mehta T."/>
            <person name="Montmayeur A."/>
            <person name="Murphy C."/>
            <person name="Neiman D."/>
            <person name="Pearson M."/>
            <person name="Priest M."/>
            <person name="Roberts A."/>
            <person name="Saif S."/>
            <person name="Shea T."/>
            <person name="Shenoy N."/>
            <person name="Sisk P."/>
            <person name="Stolte C."/>
            <person name="Sykes S."/>
            <person name="Yandava C."/>
            <person name="Wortman J."/>
            <person name="Nusbaum C."/>
            <person name="Birren B."/>
        </authorList>
    </citation>
    <scope>NUCLEOTIDE SEQUENCE</scope>
    <source>
        <strain evidence="2">ATCC 64411</strain>
    </source>
</reference>
<evidence type="ECO:0000313" key="4">
    <source>
        <dbReference type="Proteomes" id="UP000011715"/>
    </source>
</evidence>
<keyword evidence="4" id="KW-1185">Reference proteome</keyword>
<dbReference type="EMBL" id="ADBL01001477">
    <property type="status" value="NOT_ANNOTATED_CDS"/>
    <property type="molecule type" value="Genomic_DNA"/>
</dbReference>
<proteinExistence type="predicted"/>
<reference evidence="4" key="1">
    <citation type="submission" date="2010-05" db="EMBL/GenBank/DDBJ databases">
        <title>The genome sequence of Magnaporthe poae strain ATCC 64411.</title>
        <authorList>
            <person name="Ma L.-J."/>
            <person name="Dead R."/>
            <person name="Young S."/>
            <person name="Zeng Q."/>
            <person name="Koehrsen M."/>
            <person name="Alvarado L."/>
            <person name="Berlin A."/>
            <person name="Chapman S.B."/>
            <person name="Chen Z."/>
            <person name="Freedman E."/>
            <person name="Gellesch M."/>
            <person name="Goldberg J."/>
            <person name="Griggs A."/>
            <person name="Gujja S."/>
            <person name="Heilman E.R."/>
            <person name="Heiman D."/>
            <person name="Hepburn T."/>
            <person name="Howarth C."/>
            <person name="Jen D."/>
            <person name="Larson L."/>
            <person name="Mehta T."/>
            <person name="Neiman D."/>
            <person name="Pearson M."/>
            <person name="Roberts A."/>
            <person name="Saif S."/>
            <person name="Shea T."/>
            <person name="Shenoy N."/>
            <person name="Sisk P."/>
            <person name="Stolte C."/>
            <person name="Sykes S."/>
            <person name="Walk T."/>
            <person name="White J."/>
            <person name="Yandava C."/>
            <person name="Haas B."/>
            <person name="Nusbaum C."/>
            <person name="Birren B."/>
        </authorList>
    </citation>
    <scope>NUCLEOTIDE SEQUENCE [LARGE SCALE GENOMIC DNA]</scope>
    <source>
        <strain evidence="4">ATCC 64411 / 73-15</strain>
    </source>
</reference>
<feature type="compositionally biased region" description="Low complexity" evidence="1">
    <location>
        <begin position="202"/>
        <end position="216"/>
    </location>
</feature>
<dbReference type="EnsemblFungi" id="MAPG_06146T0">
    <property type="protein sequence ID" value="MAPG_06146T0"/>
    <property type="gene ID" value="MAPG_06146"/>
</dbReference>
<name>A0A0C4E192_MAGP6</name>
<reference evidence="2" key="2">
    <citation type="submission" date="2010-05" db="EMBL/GenBank/DDBJ databases">
        <title>The Genome Sequence of Magnaporthe poae strain ATCC 64411.</title>
        <authorList>
            <consortium name="The Broad Institute Genome Sequencing Platform"/>
            <consortium name="Broad Institute Genome Sequencing Center for Infectious Disease"/>
            <person name="Ma L.-J."/>
            <person name="Dead R."/>
            <person name="Young S."/>
            <person name="Zeng Q."/>
            <person name="Koehrsen M."/>
            <person name="Alvarado L."/>
            <person name="Berlin A."/>
            <person name="Chapman S.B."/>
            <person name="Chen Z."/>
            <person name="Freedman E."/>
            <person name="Gellesch M."/>
            <person name="Goldberg J."/>
            <person name="Griggs A."/>
            <person name="Gujja S."/>
            <person name="Heilman E.R."/>
            <person name="Heiman D."/>
            <person name="Hepburn T."/>
            <person name="Howarth C."/>
            <person name="Jen D."/>
            <person name="Larson L."/>
            <person name="Mehta T."/>
            <person name="Neiman D."/>
            <person name="Pearson M."/>
            <person name="Roberts A."/>
            <person name="Saif S."/>
            <person name="Shea T."/>
            <person name="Shenoy N."/>
            <person name="Sisk P."/>
            <person name="Stolte C."/>
            <person name="Sykes S."/>
            <person name="Walk T."/>
            <person name="White J."/>
            <person name="Yandava C."/>
            <person name="Haas B."/>
            <person name="Nusbaum C."/>
            <person name="Birren B."/>
        </authorList>
    </citation>
    <scope>NUCLEOTIDE SEQUENCE</scope>
    <source>
        <strain evidence="2">ATCC 64411</strain>
    </source>
</reference>
<dbReference type="STRING" id="644358.A0A0C4E192"/>
<feature type="region of interest" description="Disordered" evidence="1">
    <location>
        <begin position="1"/>
        <end position="37"/>
    </location>
</feature>
<gene>
    <name evidence="2" type="ORF">MAPG_06146</name>
</gene>
<dbReference type="EMBL" id="ADBL01001478">
    <property type="status" value="NOT_ANNOTATED_CDS"/>
    <property type="molecule type" value="Genomic_DNA"/>
</dbReference>
<evidence type="ECO:0000256" key="1">
    <source>
        <dbReference type="SAM" id="MobiDB-lite"/>
    </source>
</evidence>
<reference evidence="3" key="5">
    <citation type="submission" date="2015-06" db="UniProtKB">
        <authorList>
            <consortium name="EnsemblFungi"/>
        </authorList>
    </citation>
    <scope>IDENTIFICATION</scope>
    <source>
        <strain evidence="3">ATCC 64411</strain>
    </source>
</reference>
<dbReference type="VEuPathDB" id="FungiDB:MAPG_06146"/>
<dbReference type="EMBL" id="GL876970">
    <property type="protein sequence ID" value="KLU87142.1"/>
    <property type="molecule type" value="Genomic_DNA"/>
</dbReference>
<dbReference type="Proteomes" id="UP000011715">
    <property type="component" value="Unassembled WGS sequence"/>
</dbReference>
<organism evidence="3 4">
    <name type="scientific">Magnaporthiopsis poae (strain ATCC 64411 / 73-15)</name>
    <name type="common">Kentucky bluegrass fungus</name>
    <name type="synonym">Magnaporthe poae</name>
    <dbReference type="NCBI Taxonomy" id="644358"/>
    <lineage>
        <taxon>Eukaryota</taxon>
        <taxon>Fungi</taxon>
        <taxon>Dikarya</taxon>
        <taxon>Ascomycota</taxon>
        <taxon>Pezizomycotina</taxon>
        <taxon>Sordariomycetes</taxon>
        <taxon>Sordariomycetidae</taxon>
        <taxon>Magnaporthales</taxon>
        <taxon>Magnaporthaceae</taxon>
        <taxon>Magnaporthiopsis</taxon>
    </lineage>
</organism>